<comment type="caution">
    <text evidence="1">The sequence shown here is derived from an EMBL/GenBank/DDBJ whole genome shotgun (WGS) entry which is preliminary data.</text>
</comment>
<reference evidence="1" key="1">
    <citation type="journal article" date="2015" name="Nature">
        <title>Complex archaea that bridge the gap between prokaryotes and eukaryotes.</title>
        <authorList>
            <person name="Spang A."/>
            <person name="Saw J.H."/>
            <person name="Jorgensen S.L."/>
            <person name="Zaremba-Niedzwiedzka K."/>
            <person name="Martijn J."/>
            <person name="Lind A.E."/>
            <person name="van Eijk R."/>
            <person name="Schleper C."/>
            <person name="Guy L."/>
            <person name="Ettema T.J."/>
        </authorList>
    </citation>
    <scope>NUCLEOTIDE SEQUENCE</scope>
</reference>
<dbReference type="AlphaFoldDB" id="A0A0F9RI04"/>
<accession>A0A0F9RI04</accession>
<name>A0A0F9RI04_9ZZZZ</name>
<organism evidence="1">
    <name type="scientific">marine sediment metagenome</name>
    <dbReference type="NCBI Taxonomy" id="412755"/>
    <lineage>
        <taxon>unclassified sequences</taxon>
        <taxon>metagenomes</taxon>
        <taxon>ecological metagenomes</taxon>
    </lineage>
</organism>
<proteinExistence type="predicted"/>
<evidence type="ECO:0000313" key="1">
    <source>
        <dbReference type="EMBL" id="KKN49362.1"/>
    </source>
</evidence>
<gene>
    <name evidence="1" type="ORF">LCGC14_0643380</name>
</gene>
<protein>
    <submittedName>
        <fullName evidence="1">Uncharacterized protein</fullName>
    </submittedName>
</protein>
<dbReference type="EMBL" id="LAZR01001171">
    <property type="protein sequence ID" value="KKN49362.1"/>
    <property type="molecule type" value="Genomic_DNA"/>
</dbReference>
<sequence length="185" mass="20838">MYTRAQVDAWLGPLTDPTPSRVASEARQMTSQIWTVRRDGRTWAIATDGRSLVMIVGEYGYKDALADGVRKWLASFPKSTRNKLSTTLDALRKWTGPPPDREQVECPKCNSKFLLQWKIDDGVLCGLMIDRRRLAHTLRGCCDEKLTVAAGKGRLVIRSTNMRALLMDTSREEHRDGAPEFKAEG</sequence>